<evidence type="ECO:0000256" key="6">
    <source>
        <dbReference type="ARBA" id="ARBA00022692"/>
    </source>
</evidence>
<comment type="similarity">
    <text evidence="3 10">Belongs to the FliL family.</text>
</comment>
<name>A0A090FQL2_MESPL</name>
<keyword evidence="8 10" id="KW-1133">Transmembrane helix</keyword>
<dbReference type="GO" id="GO:0006935">
    <property type="term" value="P:chemotaxis"/>
    <property type="evidence" value="ECO:0007669"/>
    <property type="project" value="UniProtKB-KW"/>
</dbReference>
<keyword evidence="7 10" id="KW-0283">Flagellar rotation</keyword>
<accession>A0A090FQL2</accession>
<evidence type="ECO:0000256" key="10">
    <source>
        <dbReference type="RuleBase" id="RU364125"/>
    </source>
</evidence>
<proteinExistence type="inferred from homology"/>
<dbReference type="EMBL" id="CCNB01000043">
    <property type="protein sequence ID" value="CDX43997.1"/>
    <property type="molecule type" value="Genomic_DNA"/>
</dbReference>
<keyword evidence="4" id="KW-1003">Cell membrane</keyword>
<dbReference type="GeneID" id="31892953"/>
<dbReference type="InterPro" id="IPR005503">
    <property type="entry name" value="FliL"/>
</dbReference>
<evidence type="ECO:0000313" key="13">
    <source>
        <dbReference type="Proteomes" id="UP000046373"/>
    </source>
</evidence>
<keyword evidence="10" id="KW-0997">Cell inner membrane</keyword>
<sequence length="164" mass="17395">MANVEQVQPKKGPSLVIQLAMLLVMTGAAVGMGWVSGGYLKQGETPAPVPAAPENAGTAEKPAEGGKAATGPTLVQLAPITTNLTSPSDVWIRLEASVLYDAPQPPEMTEQVHQDLLAFVRTLKLHQIEGASGYQHLKADLDERAALRSAGHVKQVLVRTMLLE</sequence>
<keyword evidence="6 10" id="KW-0812">Transmembrane</keyword>
<dbReference type="Proteomes" id="UP000046373">
    <property type="component" value="Unassembled WGS sequence"/>
</dbReference>
<feature type="region of interest" description="Disordered" evidence="11">
    <location>
        <begin position="45"/>
        <end position="70"/>
    </location>
</feature>
<dbReference type="Pfam" id="PF03748">
    <property type="entry name" value="FliL"/>
    <property type="match status" value="1"/>
</dbReference>
<dbReference type="GO" id="GO:0005886">
    <property type="term" value="C:plasma membrane"/>
    <property type="evidence" value="ECO:0007669"/>
    <property type="project" value="UniProtKB-SubCell"/>
</dbReference>
<feature type="transmembrane region" description="Helical" evidence="10">
    <location>
        <begin position="15"/>
        <end position="35"/>
    </location>
</feature>
<evidence type="ECO:0000256" key="7">
    <source>
        <dbReference type="ARBA" id="ARBA00022779"/>
    </source>
</evidence>
<organism evidence="12 13">
    <name type="scientific">Mesorhizobium plurifarium</name>
    <dbReference type="NCBI Taxonomy" id="69974"/>
    <lineage>
        <taxon>Bacteria</taxon>
        <taxon>Pseudomonadati</taxon>
        <taxon>Pseudomonadota</taxon>
        <taxon>Alphaproteobacteria</taxon>
        <taxon>Hyphomicrobiales</taxon>
        <taxon>Phyllobacteriaceae</taxon>
        <taxon>Mesorhizobium</taxon>
    </lineage>
</organism>
<protein>
    <recommendedName>
        <fullName evidence="10">Flagellar protein FliL</fullName>
    </recommendedName>
</protein>
<evidence type="ECO:0000256" key="9">
    <source>
        <dbReference type="ARBA" id="ARBA00023136"/>
    </source>
</evidence>
<evidence type="ECO:0000256" key="8">
    <source>
        <dbReference type="ARBA" id="ARBA00022989"/>
    </source>
</evidence>
<evidence type="ECO:0000256" key="2">
    <source>
        <dbReference type="ARBA" id="ARBA00004162"/>
    </source>
</evidence>
<comment type="function">
    <text evidence="1 10">Controls the rotational direction of flagella during chemotaxis.</text>
</comment>
<keyword evidence="9 10" id="KW-0472">Membrane</keyword>
<dbReference type="GO" id="GO:0009425">
    <property type="term" value="C:bacterial-type flagellum basal body"/>
    <property type="evidence" value="ECO:0007669"/>
    <property type="project" value="InterPro"/>
</dbReference>
<dbReference type="GO" id="GO:0071973">
    <property type="term" value="P:bacterial-type flagellum-dependent cell motility"/>
    <property type="evidence" value="ECO:0007669"/>
    <property type="project" value="InterPro"/>
</dbReference>
<reference evidence="12 13" key="1">
    <citation type="submission" date="2014-08" db="EMBL/GenBank/DDBJ databases">
        <authorList>
            <person name="Moulin Lionel"/>
        </authorList>
    </citation>
    <scope>NUCLEOTIDE SEQUENCE [LARGE SCALE GENOMIC DNA]</scope>
</reference>
<keyword evidence="5 10" id="KW-0145">Chemotaxis</keyword>
<gene>
    <name evidence="12" type="ORF">MPLDJ20_60437</name>
</gene>
<evidence type="ECO:0000256" key="3">
    <source>
        <dbReference type="ARBA" id="ARBA00008281"/>
    </source>
</evidence>
<evidence type="ECO:0000256" key="11">
    <source>
        <dbReference type="SAM" id="MobiDB-lite"/>
    </source>
</evidence>
<evidence type="ECO:0000256" key="5">
    <source>
        <dbReference type="ARBA" id="ARBA00022500"/>
    </source>
</evidence>
<comment type="subcellular location">
    <subcellularLocation>
        <location evidence="10">Cell inner membrane</location>
    </subcellularLocation>
    <subcellularLocation>
        <location evidence="2">Cell membrane</location>
        <topology evidence="2">Single-pass membrane protein</topology>
    </subcellularLocation>
</comment>
<evidence type="ECO:0000313" key="12">
    <source>
        <dbReference type="EMBL" id="CDX43997.1"/>
    </source>
</evidence>
<dbReference type="AlphaFoldDB" id="A0A090FQL2"/>
<evidence type="ECO:0000256" key="1">
    <source>
        <dbReference type="ARBA" id="ARBA00002254"/>
    </source>
</evidence>
<evidence type="ECO:0000256" key="4">
    <source>
        <dbReference type="ARBA" id="ARBA00022475"/>
    </source>
</evidence>